<name>A0ABY5C3Y8_9LACO</name>
<gene>
    <name evidence="2" type="ORF">M8332_01130</name>
</gene>
<proteinExistence type="predicted"/>
<dbReference type="EMBL" id="CP097478">
    <property type="protein sequence ID" value="USS93500.1"/>
    <property type="molecule type" value="Genomic_DNA"/>
</dbReference>
<organism evidence="2 3">
    <name type="scientific">Fructilactobacillus ixorae</name>
    <dbReference type="NCBI Taxonomy" id="1750535"/>
    <lineage>
        <taxon>Bacteria</taxon>
        <taxon>Bacillati</taxon>
        <taxon>Bacillota</taxon>
        <taxon>Bacilli</taxon>
        <taxon>Lactobacillales</taxon>
        <taxon>Lactobacillaceae</taxon>
        <taxon>Fructilactobacillus</taxon>
    </lineage>
</organism>
<sequence length="225" mass="25267">MASLANLPDKYEFNLAENRRYAQDTLIQLVHTISRFEGVKTTLTQTKMIIDGMSVQGVPVADILTIVNLKRGWQYITNLSHPLDLQVEKEINRIVAAEDSLDPGSFRSGAGNVDLGLGKSFEPPLVNEKQEQVFLNKTLQDTSLSTTDRALTIMYHNMRNQIFWDGNKRSAVLAANKIMIDGGAGLINVPLTKWGKWTTLISNYYRTGKINKLKKWTYNHGVQGV</sequence>
<protein>
    <submittedName>
        <fullName evidence="2">Fic family protein</fullName>
    </submittedName>
</protein>
<evidence type="ECO:0000259" key="1">
    <source>
        <dbReference type="PROSITE" id="PS51459"/>
    </source>
</evidence>
<dbReference type="PROSITE" id="PS51459">
    <property type="entry name" value="FIDO"/>
    <property type="match status" value="1"/>
</dbReference>
<accession>A0ABY5C3Y8</accession>
<dbReference type="SUPFAM" id="SSF140931">
    <property type="entry name" value="Fic-like"/>
    <property type="match status" value="1"/>
</dbReference>
<feature type="domain" description="Fido" evidence="1">
    <location>
        <begin position="83"/>
        <end position="219"/>
    </location>
</feature>
<dbReference type="InterPro" id="IPR003812">
    <property type="entry name" value="Fido"/>
</dbReference>
<dbReference type="Pfam" id="PF02661">
    <property type="entry name" value="Fic"/>
    <property type="match status" value="1"/>
</dbReference>
<dbReference type="Proteomes" id="UP001057532">
    <property type="component" value="Chromosome"/>
</dbReference>
<reference evidence="2" key="1">
    <citation type="submission" date="2022-05" db="EMBL/GenBank/DDBJ databases">
        <authorList>
            <person name="Oliphant S.A."/>
            <person name="Watson-Haigh N.S."/>
            <person name="Sumby K.M."/>
            <person name="Gardner J.M."/>
            <person name="Jiranek V."/>
        </authorList>
    </citation>
    <scope>NUCLEOTIDE SEQUENCE</scope>
    <source>
        <strain evidence="2">Ru20-1</strain>
    </source>
</reference>
<dbReference type="Gene3D" id="1.10.3290.10">
    <property type="entry name" value="Fido-like domain"/>
    <property type="match status" value="1"/>
</dbReference>
<evidence type="ECO:0000313" key="3">
    <source>
        <dbReference type="Proteomes" id="UP001057532"/>
    </source>
</evidence>
<keyword evidence="3" id="KW-1185">Reference proteome</keyword>
<evidence type="ECO:0000313" key="2">
    <source>
        <dbReference type="EMBL" id="USS93500.1"/>
    </source>
</evidence>
<dbReference type="InterPro" id="IPR036597">
    <property type="entry name" value="Fido-like_dom_sf"/>
</dbReference>